<name>A0AAV7WU12_PLEWA</name>
<accession>A0AAV7WU12</accession>
<proteinExistence type="predicted"/>
<organism evidence="2 3">
    <name type="scientific">Pleurodeles waltl</name>
    <name type="common">Iberian ribbed newt</name>
    <dbReference type="NCBI Taxonomy" id="8319"/>
    <lineage>
        <taxon>Eukaryota</taxon>
        <taxon>Metazoa</taxon>
        <taxon>Chordata</taxon>
        <taxon>Craniata</taxon>
        <taxon>Vertebrata</taxon>
        <taxon>Euteleostomi</taxon>
        <taxon>Amphibia</taxon>
        <taxon>Batrachia</taxon>
        <taxon>Caudata</taxon>
        <taxon>Salamandroidea</taxon>
        <taxon>Salamandridae</taxon>
        <taxon>Pleurodelinae</taxon>
        <taxon>Pleurodeles</taxon>
    </lineage>
</organism>
<protein>
    <submittedName>
        <fullName evidence="2">Uncharacterized protein</fullName>
    </submittedName>
</protein>
<feature type="region of interest" description="Disordered" evidence="1">
    <location>
        <begin position="64"/>
        <end position="88"/>
    </location>
</feature>
<evidence type="ECO:0000313" key="3">
    <source>
        <dbReference type="Proteomes" id="UP001066276"/>
    </source>
</evidence>
<dbReference type="AlphaFoldDB" id="A0AAV7WU12"/>
<comment type="caution">
    <text evidence="2">The sequence shown here is derived from an EMBL/GenBank/DDBJ whole genome shotgun (WGS) entry which is preliminary data.</text>
</comment>
<sequence>MTGSRSASLGSLFVEFSFTSRARHTCMAGSGLRESFSRCSCVRGPIHWGPGPGAQRRCLRRQSLHSERPPGEQALHRSAAGVEFTAPP</sequence>
<dbReference type="EMBL" id="JANPWB010000001">
    <property type="protein sequence ID" value="KAJ1215379.1"/>
    <property type="molecule type" value="Genomic_DNA"/>
</dbReference>
<gene>
    <name evidence="2" type="ORF">NDU88_002988</name>
</gene>
<reference evidence="2" key="1">
    <citation type="journal article" date="2022" name="bioRxiv">
        <title>Sequencing and chromosome-scale assembly of the giantPleurodeles waltlgenome.</title>
        <authorList>
            <person name="Brown T."/>
            <person name="Elewa A."/>
            <person name="Iarovenko S."/>
            <person name="Subramanian E."/>
            <person name="Araus A.J."/>
            <person name="Petzold A."/>
            <person name="Susuki M."/>
            <person name="Suzuki K.-i.T."/>
            <person name="Hayashi T."/>
            <person name="Toyoda A."/>
            <person name="Oliveira C."/>
            <person name="Osipova E."/>
            <person name="Leigh N.D."/>
            <person name="Simon A."/>
            <person name="Yun M.H."/>
        </authorList>
    </citation>
    <scope>NUCLEOTIDE SEQUENCE</scope>
    <source>
        <strain evidence="2">20211129_DDA</strain>
        <tissue evidence="2">Liver</tissue>
    </source>
</reference>
<dbReference type="Proteomes" id="UP001066276">
    <property type="component" value="Chromosome 1_1"/>
</dbReference>
<evidence type="ECO:0000256" key="1">
    <source>
        <dbReference type="SAM" id="MobiDB-lite"/>
    </source>
</evidence>
<evidence type="ECO:0000313" key="2">
    <source>
        <dbReference type="EMBL" id="KAJ1215379.1"/>
    </source>
</evidence>
<keyword evidence="3" id="KW-1185">Reference proteome</keyword>